<dbReference type="Pfam" id="PF21448">
    <property type="entry name" value="DNMK"/>
    <property type="match status" value="1"/>
</dbReference>
<keyword evidence="2" id="KW-1185">Reference proteome</keyword>
<dbReference type="EMBL" id="MK686069">
    <property type="protein sequence ID" value="QBZ73391.1"/>
    <property type="molecule type" value="Genomic_DNA"/>
</dbReference>
<accession>A0A4D6E4H8</accession>
<organism evidence="1 2">
    <name type="scientific">Streptomyces phage Heather</name>
    <dbReference type="NCBI Taxonomy" id="2562343"/>
    <lineage>
        <taxon>Viruses</taxon>
        <taxon>Duplodnaviria</taxon>
        <taxon>Heunggongvirae</taxon>
        <taxon>Uroviricota</taxon>
        <taxon>Caudoviricetes</taxon>
        <taxon>Colingsworthviridae</taxon>
        <taxon>Sebastisaurusvirus</taxon>
        <taxon>Sebastisaurusvirus heather</taxon>
    </lineage>
</organism>
<dbReference type="Proteomes" id="UP000297168">
    <property type="component" value="Segment"/>
</dbReference>
<gene>
    <name evidence="1" type="primary">21</name>
    <name evidence="1" type="ORF">SEA_HEATHER_21</name>
</gene>
<evidence type="ECO:0000313" key="1">
    <source>
        <dbReference type="EMBL" id="QBZ73391.1"/>
    </source>
</evidence>
<sequence length="188" mass="20876">MRYKHVGLIGKARSGKDSVAKRLVQSRAYTRVAFADPLKAMALQTNPLVPTSPGVVVRLAPLINDVGWEYAKDTYPEVRRLLQNIGQTVRLHDEDFWVRTALRKVDAADSWNLPVVITDVRYENEAFALRERGFTLIRVSRPGAGAGEHAGHASETELDYVNPDLTIGNTGTLDDLNKIVDSLLLPRS</sequence>
<evidence type="ECO:0000313" key="2">
    <source>
        <dbReference type="Proteomes" id="UP000297168"/>
    </source>
</evidence>
<dbReference type="Gene3D" id="3.40.50.300">
    <property type="entry name" value="P-loop containing nucleotide triphosphate hydrolases"/>
    <property type="match status" value="1"/>
</dbReference>
<name>A0A4D6E4H8_9CAUD</name>
<reference evidence="2" key="1">
    <citation type="submission" date="2019-03" db="EMBL/GenBank/DDBJ databases">
        <authorList>
            <person name="Goralski S.M."/>
            <person name="Markward M.L."/>
            <person name="Addai K."/>
            <person name="Agarwal S."/>
            <person name="Ahmad I.M."/>
            <person name="Alumyar Y.S."/>
            <person name="An J."/>
            <person name="Antar T.E."/>
            <person name="Antony V."/>
            <person name="Arvin L.E."/>
            <person name="Atanasoff K.E."/>
            <person name="Ati R."/>
            <person name="Batista A."/>
            <person name="Bembuh M.L."/>
            <person name="Bhardvaj T.B."/>
            <person name="Brown C.J."/>
            <person name="Butt S.T."/>
            <person name="Cahn D."/>
            <person name="Canales I.-I."/>
            <person name="Carr K."/>
            <person name="Chen K.Z."/>
            <person name="Chen M."/>
            <person name="Chigurupati S."/>
            <person name="Chou C."/>
            <person name="Chung C.S."/>
            <person name="Cole S.T."/>
            <person name="Colson C.L."/>
            <person name="Dent D.M."/>
            <person name="Djiogo E.M."/>
            <person name="Domrachev B.M."/>
            <person name="Dwivedi J."/>
            <person name="Ehsani C."/>
            <person name="Essien U.A."/>
            <person name="Fakhar A."/>
            <person name="Flood S.H."/>
            <person name="Furletti G."/>
            <person name="Gebreegziabher M."/>
            <person name="Gruver-Williams A."/>
            <person name="Guldan M.L."/>
            <person name="Gurung S."/>
            <person name="Heo K."/>
            <person name="John R.A."/>
            <person name="Kabir L."/>
            <person name="Kaira H."/>
            <person name="Kane M.S."/>
            <person name="Karanja M."/>
            <person name="Karley A.N."/>
            <person name="Kelleher J."/>
            <person name="Khan A.M."/>
            <person name="Khan A."/>
            <person name="Kharel S."/>
            <person name="Kidane M."/>
            <person name="Konanur P."/>
            <person name="Kuo N.K."/>
            <person name="Kyaw G."/>
            <person name="Lahijan N."/>
            <person name="Lamm D.N."/>
            <person name="Lance S.V."/>
            <person name="Le C."/>
            <person name="Lee C.H."/>
            <person name="Leka D."/>
            <person name="Li C."/>
            <person name="Lim S.Y."/>
            <person name="Lo J."/>
            <person name="Ludwig S."/>
            <person name="Mahaney V.M."/>
            <person name="Mangukiya A."/>
            <person name="Mani D."/>
            <person name="Mariano P."/>
            <person name="Mbaekwe U."/>
            <person name="McGowan H."/>
            <person name="McNamara A."/>
            <person name="Mebrahtu S."/>
            <person name="Mohamed A."/>
            <person name="Mohamed M.E."/>
            <person name="Muntaka F."/>
            <person name="Naqvi T."/>
            <person name="Nengel A.M."/>
            <person name="Neupane S."/>
            <person name="Nguyen J."/>
            <person name="Nguyen J."/>
            <person name="Nwoji I.C."/>
            <person name="O'Brien T."/>
            <person name="Okusolubo T.A."/>
            <person name="Paek J."/>
            <person name="Pandithakoralag H."/>
            <person name="Parsa S."/>
            <person name="Perry C."/>
            <person name="Petrie C.R."/>
            <person name="Poteshman G.A."/>
            <person name="Quiros D."/>
            <person name="Rana S."/>
            <person name="Reister J."/>
            <person name="Reyes E."/>
            <person name="Riaz H.S."/>
            <person name="Roach T.L."/>
            <person name="Saikali A."/>
            <person name="Scalsky R."/>
            <person name="Schultz J.A."/>
            <person name="Scott C.F."/>
            <person name="Sekira M.D."/>
            <person name="Shee C.S."/>
            <person name="Shultz P."/>
            <person name="Siarez J.A."/>
            <person name="Simpson A.L."/>
            <person name="Singh S."/>
            <person name="Smith F.R."/>
            <person name="Smith S.A."/>
            <person name="Sobers S."/>
            <person name="Sobowale A.O."/>
            <person name="Somoza K.A."/>
            <person name="Song M."/>
            <person name="Spence R.N."/>
            <person name="Spruill R.A."/>
            <person name="Subedi A."/>
            <person name="Taj A.B."/>
            <person name="Thomas J."/>
            <person name="Todd J.C."/>
            <person name="Tran T."/>
            <person name="Varghese J."/>
            <person name="Vartanian E."/>
            <person name="Vega A."/>
            <person name="Vong A."/>
            <person name="Wachhaus L.E."/>
            <person name="Walter A.J."/>
            <person name="Wessel M.E."/>
            <person name="Azam A.M."/>
            <person name="Blocker D."/>
            <person name="Naeem N.-U.-A."/>
            <person name="Patel R."/>
            <person name="Shakarov P."/>
            <person name="Xie C.L."/>
            <person name="Zolnerowich N."/>
            <person name="Correa-Mendez M."/>
            <person name="Fabian M."/>
            <person name="Fishbein J."/>
            <person name="Harkles L."/>
            <person name="Reger N."/>
            <person name="Saleh S."/>
            <person name="Erill I."/>
            <person name="Caruso S.M."/>
            <person name="Garlena R.A."/>
            <person name="Russell D.A."/>
            <person name="Pope W.H."/>
            <person name="Jacobs-Sera D."/>
            <person name="Hatfull G.F."/>
        </authorList>
    </citation>
    <scope>NUCLEOTIDE SEQUENCE [LARGE SCALE GENOMIC DNA]</scope>
</reference>
<dbReference type="GO" id="GO:0016301">
    <property type="term" value="F:kinase activity"/>
    <property type="evidence" value="ECO:0007669"/>
    <property type="project" value="UniProtKB-KW"/>
</dbReference>
<dbReference type="InterPro" id="IPR027417">
    <property type="entry name" value="P-loop_NTPase"/>
</dbReference>
<keyword evidence="1" id="KW-0418">Kinase</keyword>
<dbReference type="SUPFAM" id="SSF52540">
    <property type="entry name" value="P-loop containing nucleoside triphosphate hydrolases"/>
    <property type="match status" value="1"/>
</dbReference>
<proteinExistence type="predicted"/>
<protein>
    <submittedName>
        <fullName evidence="1">Deoxynucleoside monophosphate kinase</fullName>
    </submittedName>
</protein>
<dbReference type="InterPro" id="IPR048444">
    <property type="entry name" value="DNMK"/>
</dbReference>
<keyword evidence="1" id="KW-0808">Transferase</keyword>